<protein>
    <submittedName>
        <fullName evidence="9">ABC transporter permease</fullName>
    </submittedName>
</protein>
<evidence type="ECO:0000256" key="7">
    <source>
        <dbReference type="RuleBase" id="RU363032"/>
    </source>
</evidence>
<evidence type="ECO:0000256" key="5">
    <source>
        <dbReference type="ARBA" id="ARBA00022989"/>
    </source>
</evidence>
<feature type="domain" description="ABC transmembrane type-1" evidence="8">
    <location>
        <begin position="98"/>
        <end position="303"/>
    </location>
</feature>
<dbReference type="GO" id="GO:0055085">
    <property type="term" value="P:transmembrane transport"/>
    <property type="evidence" value="ECO:0007669"/>
    <property type="project" value="InterPro"/>
</dbReference>
<dbReference type="InterPro" id="IPR045621">
    <property type="entry name" value="BPD_transp_1_N"/>
</dbReference>
<dbReference type="Gene3D" id="1.10.3720.10">
    <property type="entry name" value="MetI-like"/>
    <property type="match status" value="1"/>
</dbReference>
<name>A0A7X9ZU52_9SPHN</name>
<feature type="transmembrane region" description="Helical" evidence="7">
    <location>
        <begin position="137"/>
        <end position="160"/>
    </location>
</feature>
<reference evidence="9 10" key="1">
    <citation type="submission" date="2020-04" db="EMBL/GenBank/DDBJ databases">
        <title>Sphingobium sp. AR-3-1 isolated from Arctic soil.</title>
        <authorList>
            <person name="Dahal R.H."/>
            <person name="Chaudhary D.K."/>
        </authorList>
    </citation>
    <scope>NUCLEOTIDE SEQUENCE [LARGE SCALE GENOMIC DNA]</scope>
    <source>
        <strain evidence="9 10">AR-3-1</strain>
    </source>
</reference>
<keyword evidence="3" id="KW-1003">Cell membrane</keyword>
<dbReference type="PANTHER" id="PTHR43163:SF3">
    <property type="entry name" value="PEPTIDE ABC TRANSPORTER PERMEASE PROTEIN"/>
    <property type="match status" value="1"/>
</dbReference>
<comment type="similarity">
    <text evidence="7">Belongs to the binding-protein-dependent transport system permease family.</text>
</comment>
<keyword evidence="4 7" id="KW-0812">Transmembrane</keyword>
<gene>
    <name evidence="9" type="ORF">HHL08_21395</name>
</gene>
<feature type="transmembrane region" description="Helical" evidence="7">
    <location>
        <begin position="284"/>
        <end position="310"/>
    </location>
</feature>
<evidence type="ECO:0000256" key="3">
    <source>
        <dbReference type="ARBA" id="ARBA00022475"/>
    </source>
</evidence>
<keyword evidence="5 7" id="KW-1133">Transmembrane helix</keyword>
<keyword evidence="10" id="KW-1185">Reference proteome</keyword>
<sequence>MKAALTLTTQRFASSLLTLLLVSVTIFVIAQLLPGDAAQEALGQSATAEQIAALRHEMGLDRPAYVRYADWLGGMVSGNPGQSMVANMPVAEVIAERLPNSLLLAALTALVAVPVALAIGIGSAMNRGGRIDRALNIATLSMVAVPEFLVATIAVLIFSVKLRWLPSIALVSDDMTWGEYLPGVAMPILTLSVVVIAQMARMTRAAVIDQMDRPYVEMAVLKGVAPVQVVLKHIMPNAIAPIVNAMALSLSYLLGGAVIVETIFNYPGLASLMVNAVTSRDMPLLQACAMIFCAAYLLLMLIADVTAILANPRLRAQ</sequence>
<feature type="transmembrane region" description="Helical" evidence="7">
    <location>
        <begin position="180"/>
        <end position="200"/>
    </location>
</feature>
<evidence type="ECO:0000256" key="2">
    <source>
        <dbReference type="ARBA" id="ARBA00022448"/>
    </source>
</evidence>
<dbReference type="GO" id="GO:0005886">
    <property type="term" value="C:plasma membrane"/>
    <property type="evidence" value="ECO:0007669"/>
    <property type="project" value="UniProtKB-SubCell"/>
</dbReference>
<dbReference type="CDD" id="cd06261">
    <property type="entry name" value="TM_PBP2"/>
    <property type="match status" value="1"/>
</dbReference>
<feature type="transmembrane region" description="Helical" evidence="7">
    <location>
        <begin position="12"/>
        <end position="33"/>
    </location>
</feature>
<dbReference type="PROSITE" id="PS50928">
    <property type="entry name" value="ABC_TM1"/>
    <property type="match status" value="1"/>
</dbReference>
<accession>A0A7X9ZU52</accession>
<feature type="transmembrane region" description="Helical" evidence="7">
    <location>
        <begin position="102"/>
        <end position="125"/>
    </location>
</feature>
<evidence type="ECO:0000313" key="9">
    <source>
        <dbReference type="EMBL" id="NML12653.1"/>
    </source>
</evidence>
<evidence type="ECO:0000313" key="10">
    <source>
        <dbReference type="Proteomes" id="UP000519023"/>
    </source>
</evidence>
<keyword evidence="2 7" id="KW-0813">Transport</keyword>
<dbReference type="EMBL" id="JABBFV010000024">
    <property type="protein sequence ID" value="NML12653.1"/>
    <property type="molecule type" value="Genomic_DNA"/>
</dbReference>
<organism evidence="9 10">
    <name type="scientific">Sphingobium psychrophilum</name>
    <dbReference type="NCBI Taxonomy" id="2728834"/>
    <lineage>
        <taxon>Bacteria</taxon>
        <taxon>Pseudomonadati</taxon>
        <taxon>Pseudomonadota</taxon>
        <taxon>Alphaproteobacteria</taxon>
        <taxon>Sphingomonadales</taxon>
        <taxon>Sphingomonadaceae</taxon>
        <taxon>Sphingobium</taxon>
    </lineage>
</organism>
<dbReference type="Pfam" id="PF00528">
    <property type="entry name" value="BPD_transp_1"/>
    <property type="match status" value="1"/>
</dbReference>
<dbReference type="InterPro" id="IPR000515">
    <property type="entry name" value="MetI-like"/>
</dbReference>
<dbReference type="Pfam" id="PF19300">
    <property type="entry name" value="BPD_transp_1_N"/>
    <property type="match status" value="1"/>
</dbReference>
<evidence type="ECO:0000259" key="8">
    <source>
        <dbReference type="PROSITE" id="PS50928"/>
    </source>
</evidence>
<comment type="subcellular location">
    <subcellularLocation>
        <location evidence="1 7">Cell membrane</location>
        <topology evidence="1 7">Multi-pass membrane protein</topology>
    </subcellularLocation>
</comment>
<comment type="caution">
    <text evidence="9">The sequence shown here is derived from an EMBL/GenBank/DDBJ whole genome shotgun (WGS) entry which is preliminary data.</text>
</comment>
<keyword evidence="6 7" id="KW-0472">Membrane</keyword>
<feature type="transmembrane region" description="Helical" evidence="7">
    <location>
        <begin position="242"/>
        <end position="264"/>
    </location>
</feature>
<dbReference type="PANTHER" id="PTHR43163">
    <property type="entry name" value="DIPEPTIDE TRANSPORT SYSTEM PERMEASE PROTEIN DPPB-RELATED"/>
    <property type="match status" value="1"/>
</dbReference>
<dbReference type="InterPro" id="IPR035906">
    <property type="entry name" value="MetI-like_sf"/>
</dbReference>
<evidence type="ECO:0000256" key="4">
    <source>
        <dbReference type="ARBA" id="ARBA00022692"/>
    </source>
</evidence>
<dbReference type="SUPFAM" id="SSF161098">
    <property type="entry name" value="MetI-like"/>
    <property type="match status" value="1"/>
</dbReference>
<evidence type="ECO:0000256" key="6">
    <source>
        <dbReference type="ARBA" id="ARBA00023136"/>
    </source>
</evidence>
<dbReference type="Proteomes" id="UP000519023">
    <property type="component" value="Unassembled WGS sequence"/>
</dbReference>
<proteinExistence type="inferred from homology"/>
<dbReference type="AlphaFoldDB" id="A0A7X9ZU52"/>
<evidence type="ECO:0000256" key="1">
    <source>
        <dbReference type="ARBA" id="ARBA00004651"/>
    </source>
</evidence>